<accession>A0A7C3VMX8</accession>
<keyword evidence="1" id="KW-0812">Transmembrane</keyword>
<organism evidence="2">
    <name type="scientific">Planktothricoides sp. SpSt-374</name>
    <dbReference type="NCBI Taxonomy" id="2282167"/>
    <lineage>
        <taxon>Bacteria</taxon>
        <taxon>Bacillati</taxon>
        <taxon>Cyanobacteriota</taxon>
        <taxon>Cyanophyceae</taxon>
        <taxon>Oscillatoriophycideae</taxon>
        <taxon>Oscillatoriales</taxon>
        <taxon>Oscillatoriaceae</taxon>
        <taxon>Planktothricoides</taxon>
    </lineage>
</organism>
<dbReference type="AlphaFoldDB" id="A0A7C3VMX8"/>
<comment type="caution">
    <text evidence="2">The sequence shown here is derived from an EMBL/GenBank/DDBJ whole genome shotgun (WGS) entry which is preliminary data.</text>
</comment>
<gene>
    <name evidence="2" type="ORF">ENR15_14285</name>
</gene>
<reference evidence="2" key="1">
    <citation type="journal article" date="2020" name="mSystems">
        <title>Genome- and Community-Level Interaction Insights into Carbon Utilization and Element Cycling Functions of Hydrothermarchaeota in Hydrothermal Sediment.</title>
        <authorList>
            <person name="Zhou Z."/>
            <person name="Liu Y."/>
            <person name="Xu W."/>
            <person name="Pan J."/>
            <person name="Luo Z.H."/>
            <person name="Li M."/>
        </authorList>
    </citation>
    <scope>NUCLEOTIDE SEQUENCE [LARGE SCALE GENOMIC DNA]</scope>
    <source>
        <strain evidence="2">SpSt-374</strain>
    </source>
</reference>
<sequence>MLSANKIKFWHPYTSVLVWDASQGVHMEKKMWQTVAAWLLLGASAGMVFLALGGVLPTITSGRVGVLEYRSSSPPSEWQIAAKGEEKEECVWLGDCE</sequence>
<dbReference type="EMBL" id="DSPX01000143">
    <property type="protein sequence ID" value="HGG01778.1"/>
    <property type="molecule type" value="Genomic_DNA"/>
</dbReference>
<feature type="transmembrane region" description="Helical" evidence="1">
    <location>
        <begin position="35"/>
        <end position="59"/>
    </location>
</feature>
<keyword evidence="1" id="KW-1133">Transmembrane helix</keyword>
<keyword evidence="1" id="KW-0472">Membrane</keyword>
<protein>
    <submittedName>
        <fullName evidence="2">Uncharacterized protein</fullName>
    </submittedName>
</protein>
<proteinExistence type="predicted"/>
<evidence type="ECO:0000313" key="2">
    <source>
        <dbReference type="EMBL" id="HGG01778.1"/>
    </source>
</evidence>
<name>A0A7C3VMX8_9CYAN</name>
<evidence type="ECO:0000256" key="1">
    <source>
        <dbReference type="SAM" id="Phobius"/>
    </source>
</evidence>